<organism evidence="2 3">
    <name type="scientific">Bifidobacterium hapali</name>
    <dbReference type="NCBI Taxonomy" id="1630172"/>
    <lineage>
        <taxon>Bacteria</taxon>
        <taxon>Bacillati</taxon>
        <taxon>Actinomycetota</taxon>
        <taxon>Actinomycetes</taxon>
        <taxon>Bifidobacteriales</taxon>
        <taxon>Bifidobacteriaceae</taxon>
        <taxon>Bifidobacterium</taxon>
    </lineage>
</organism>
<keyword evidence="3" id="KW-1185">Reference proteome</keyword>
<reference evidence="2 3" key="1">
    <citation type="journal article" date="2017" name="BMC Genomics">
        <title>Comparative genomic and phylogenomic analyses of the Bifidobacteriaceae family.</title>
        <authorList>
            <person name="Lugli G.A."/>
            <person name="Milani C."/>
            <person name="Turroni F."/>
            <person name="Duranti S."/>
            <person name="Mancabelli L."/>
            <person name="Mangifesta M."/>
            <person name="Ferrario C."/>
            <person name="Modesto M."/>
            <person name="Mattarelli P."/>
            <person name="Jiri K."/>
            <person name="van Sinderen D."/>
            <person name="Ventura M."/>
        </authorList>
    </citation>
    <scope>NUCLEOTIDE SEQUENCE [LARGE SCALE GENOMIC DNA]</scope>
    <source>
        <strain evidence="2 3">DSM 100202</strain>
    </source>
</reference>
<evidence type="ECO:0000256" key="1">
    <source>
        <dbReference type="SAM" id="MobiDB-lite"/>
    </source>
</evidence>
<proteinExistence type="predicted"/>
<name>A0A261G0F9_9BIFI</name>
<accession>A0A261G0F9</accession>
<feature type="region of interest" description="Disordered" evidence="1">
    <location>
        <begin position="36"/>
        <end position="67"/>
    </location>
</feature>
<dbReference type="AlphaFoldDB" id="A0A261G0F9"/>
<dbReference type="OrthoDB" id="9987178at2"/>
<dbReference type="EMBL" id="MWWY01000017">
    <property type="protein sequence ID" value="OZG64897.1"/>
    <property type="molecule type" value="Genomic_DNA"/>
</dbReference>
<dbReference type="Proteomes" id="UP000216074">
    <property type="component" value="Unassembled WGS sequence"/>
</dbReference>
<sequence>MKKQYEMPNLYVVAFTGEVDTANCSEPSIDMGKGASAFRLNPCPDPGPVPGGSGTTEPGDGNWGPIH</sequence>
<evidence type="ECO:0000313" key="2">
    <source>
        <dbReference type="EMBL" id="OZG64897.1"/>
    </source>
</evidence>
<gene>
    <name evidence="2" type="ORF">BHAP_0789</name>
</gene>
<evidence type="ECO:0000313" key="3">
    <source>
        <dbReference type="Proteomes" id="UP000216074"/>
    </source>
</evidence>
<comment type="caution">
    <text evidence="2">The sequence shown here is derived from an EMBL/GenBank/DDBJ whole genome shotgun (WGS) entry which is preliminary data.</text>
</comment>
<dbReference type="RefSeq" id="WP_094729446.1">
    <property type="nucleotide sequence ID" value="NZ_MWWY01000017.1"/>
</dbReference>
<protein>
    <submittedName>
        <fullName evidence="2">Uncharacterized protein</fullName>
    </submittedName>
</protein>